<evidence type="ECO:0008006" key="4">
    <source>
        <dbReference type="Google" id="ProtNLM"/>
    </source>
</evidence>
<dbReference type="PANTHER" id="PTHR11475">
    <property type="entry name" value="OXIDASE/PEROXIDASE"/>
    <property type="match status" value="1"/>
</dbReference>
<name>A0A0D8Y822_DICVI</name>
<dbReference type="GO" id="GO:0020037">
    <property type="term" value="F:heme binding"/>
    <property type="evidence" value="ECO:0007669"/>
    <property type="project" value="InterPro"/>
</dbReference>
<keyword evidence="1" id="KW-0575">Peroxidase</keyword>
<dbReference type="Gene3D" id="1.10.640.10">
    <property type="entry name" value="Haem peroxidase domain superfamily, animal type"/>
    <property type="match status" value="1"/>
</dbReference>
<evidence type="ECO:0000256" key="1">
    <source>
        <dbReference type="ARBA" id="ARBA00022559"/>
    </source>
</evidence>
<protein>
    <recommendedName>
        <fullName evidence="4">Animal hem peroxidase</fullName>
    </recommendedName>
</protein>
<dbReference type="OrthoDB" id="5874583at2759"/>
<dbReference type="SUPFAM" id="SSF48113">
    <property type="entry name" value="Heme-dependent peroxidases"/>
    <property type="match status" value="1"/>
</dbReference>
<dbReference type="EMBL" id="KN716199">
    <property type="protein sequence ID" value="KJH50716.1"/>
    <property type="molecule type" value="Genomic_DNA"/>
</dbReference>
<dbReference type="InterPro" id="IPR019791">
    <property type="entry name" value="Haem_peroxidase_animal"/>
</dbReference>
<dbReference type="InterPro" id="IPR010255">
    <property type="entry name" value="Haem_peroxidase_sf"/>
</dbReference>
<sequence>MMKAKDGAVRLSRVSEILLEATMLMVSSQHQDSPPIGQHDRREIPKFNLDWLHSGWCNNLQRPEFGSAFQPLLHLLPPQYDDGINVPRSTSSNGTPLPNPRVISNIVHHEADIEHQKYSHMIMQFGQFIAHDITHSPLDIGTNGEALNCSRRNRERNQN</sequence>
<organism evidence="2 3">
    <name type="scientific">Dictyocaulus viviparus</name>
    <name type="common">Bovine lungworm</name>
    <dbReference type="NCBI Taxonomy" id="29172"/>
    <lineage>
        <taxon>Eukaryota</taxon>
        <taxon>Metazoa</taxon>
        <taxon>Ecdysozoa</taxon>
        <taxon>Nematoda</taxon>
        <taxon>Chromadorea</taxon>
        <taxon>Rhabditida</taxon>
        <taxon>Rhabditina</taxon>
        <taxon>Rhabditomorpha</taxon>
        <taxon>Strongyloidea</taxon>
        <taxon>Metastrongylidae</taxon>
        <taxon>Dictyocaulus</taxon>
    </lineage>
</organism>
<dbReference type="STRING" id="29172.A0A0D8Y822"/>
<proteinExistence type="predicted"/>
<keyword evidence="1" id="KW-0560">Oxidoreductase</keyword>
<keyword evidence="3" id="KW-1185">Reference proteome</keyword>
<accession>A0A0D8Y822</accession>
<reference evidence="3" key="2">
    <citation type="journal article" date="2016" name="Sci. Rep.">
        <title>Dictyocaulus viviparus genome, variome and transcriptome elucidate lungworm biology and support future intervention.</title>
        <authorList>
            <person name="McNulty S.N."/>
            <person name="Strube C."/>
            <person name="Rosa B.A."/>
            <person name="Martin J.C."/>
            <person name="Tyagi R."/>
            <person name="Choi Y.J."/>
            <person name="Wang Q."/>
            <person name="Hallsworth Pepin K."/>
            <person name="Zhang X."/>
            <person name="Ozersky P."/>
            <person name="Wilson R.K."/>
            <person name="Sternberg P.W."/>
            <person name="Gasser R.B."/>
            <person name="Mitreva M."/>
        </authorList>
    </citation>
    <scope>NUCLEOTIDE SEQUENCE [LARGE SCALE GENOMIC DNA]</scope>
    <source>
        <strain evidence="3">HannoverDv2000</strain>
    </source>
</reference>
<dbReference type="Pfam" id="PF03098">
    <property type="entry name" value="An_peroxidase"/>
    <property type="match status" value="1"/>
</dbReference>
<reference evidence="2 3" key="1">
    <citation type="submission" date="2013-11" db="EMBL/GenBank/DDBJ databases">
        <title>Draft genome of the bovine lungworm Dictyocaulus viviparus.</title>
        <authorList>
            <person name="Mitreva M."/>
        </authorList>
    </citation>
    <scope>NUCLEOTIDE SEQUENCE [LARGE SCALE GENOMIC DNA]</scope>
    <source>
        <strain evidence="2 3">HannoverDv2000</strain>
    </source>
</reference>
<dbReference type="PANTHER" id="PTHR11475:SF43">
    <property type="entry name" value="PEROXIDASE"/>
    <property type="match status" value="1"/>
</dbReference>
<dbReference type="GO" id="GO:0006979">
    <property type="term" value="P:response to oxidative stress"/>
    <property type="evidence" value="ECO:0007669"/>
    <property type="project" value="InterPro"/>
</dbReference>
<gene>
    <name evidence="2" type="ORF">DICVIV_03157</name>
</gene>
<evidence type="ECO:0000313" key="3">
    <source>
        <dbReference type="Proteomes" id="UP000053766"/>
    </source>
</evidence>
<dbReference type="PROSITE" id="PS50292">
    <property type="entry name" value="PEROXIDASE_3"/>
    <property type="match status" value="1"/>
</dbReference>
<dbReference type="Proteomes" id="UP000053766">
    <property type="component" value="Unassembled WGS sequence"/>
</dbReference>
<dbReference type="GO" id="GO:0004601">
    <property type="term" value="F:peroxidase activity"/>
    <property type="evidence" value="ECO:0007669"/>
    <property type="project" value="UniProtKB-KW"/>
</dbReference>
<dbReference type="AlphaFoldDB" id="A0A0D8Y822"/>
<dbReference type="InterPro" id="IPR037120">
    <property type="entry name" value="Haem_peroxidase_sf_animal"/>
</dbReference>
<evidence type="ECO:0000313" key="2">
    <source>
        <dbReference type="EMBL" id="KJH50716.1"/>
    </source>
</evidence>